<comment type="caution">
    <text evidence="1">The sequence shown here is derived from an EMBL/GenBank/DDBJ whole genome shotgun (WGS) entry which is preliminary data.</text>
</comment>
<evidence type="ECO:0000313" key="1">
    <source>
        <dbReference type="EMBL" id="KAI9910546.1"/>
    </source>
</evidence>
<proteinExistence type="predicted"/>
<dbReference type="Proteomes" id="UP001163321">
    <property type="component" value="Chromosome 6"/>
</dbReference>
<reference evidence="1 2" key="1">
    <citation type="journal article" date="2022" name="bioRxiv">
        <title>The genome of the oomycete Peronosclerospora sorghi, a cosmopolitan pathogen of maize and sorghum, is inflated with dispersed pseudogenes.</title>
        <authorList>
            <person name="Fletcher K."/>
            <person name="Martin F."/>
            <person name="Isakeit T."/>
            <person name="Cavanaugh K."/>
            <person name="Magill C."/>
            <person name="Michelmore R."/>
        </authorList>
    </citation>
    <scope>NUCLEOTIDE SEQUENCE [LARGE SCALE GENOMIC DNA]</scope>
    <source>
        <strain evidence="1">P6</strain>
    </source>
</reference>
<accession>A0ACC0VXR9</accession>
<evidence type="ECO:0000313" key="2">
    <source>
        <dbReference type="Proteomes" id="UP001163321"/>
    </source>
</evidence>
<keyword evidence="2" id="KW-1185">Reference proteome</keyword>
<gene>
    <name evidence="1" type="ORF">PsorP6_010591</name>
</gene>
<protein>
    <submittedName>
        <fullName evidence="1">Uncharacterized protein</fullName>
    </submittedName>
</protein>
<sequence>MTRGRSHTLRYRTNRNISFEGSLIKKSDVLISWKATYGVLEEGTITFYETREDLISNTKLIGRSQIQAIEDEDIGKANGFCLVAEGNRYYHLSSRTAFEKEQWKRAIIIAISKAPEASTNPCSVAGPQWPPTTLLHPLNPMRRPLANVSTITGQLDEGEVLRAQRGESIIQVFHPNEIICNVQVCRFVSMWSAGVPTEASIQAAYMDLIAKSKHFLYIENQFYVSGMDGNGIVLNRILQALFDRIERAVQRDERFRVYVVISLLPAFGATFVATSSRIFTQ</sequence>
<organism evidence="1 2">
    <name type="scientific">Peronosclerospora sorghi</name>
    <dbReference type="NCBI Taxonomy" id="230839"/>
    <lineage>
        <taxon>Eukaryota</taxon>
        <taxon>Sar</taxon>
        <taxon>Stramenopiles</taxon>
        <taxon>Oomycota</taxon>
        <taxon>Peronosporomycetes</taxon>
        <taxon>Peronosporales</taxon>
        <taxon>Peronosporaceae</taxon>
        <taxon>Peronosclerospora</taxon>
    </lineage>
</organism>
<name>A0ACC0VXR9_9STRA</name>
<dbReference type="EMBL" id="CM047585">
    <property type="protein sequence ID" value="KAI9910546.1"/>
    <property type="molecule type" value="Genomic_DNA"/>
</dbReference>